<accession>A0A9P3CKF3</accession>
<dbReference type="EMBL" id="BOLY01000003">
    <property type="protein sequence ID" value="GIZ42080.1"/>
    <property type="molecule type" value="Genomic_DNA"/>
</dbReference>
<organism evidence="2 3">
    <name type="scientific">Cercospora kikuchii</name>
    <dbReference type="NCBI Taxonomy" id="84275"/>
    <lineage>
        <taxon>Eukaryota</taxon>
        <taxon>Fungi</taxon>
        <taxon>Dikarya</taxon>
        <taxon>Ascomycota</taxon>
        <taxon>Pezizomycotina</taxon>
        <taxon>Dothideomycetes</taxon>
        <taxon>Dothideomycetidae</taxon>
        <taxon>Mycosphaerellales</taxon>
        <taxon>Mycosphaerellaceae</taxon>
        <taxon>Cercospora</taxon>
    </lineage>
</organism>
<dbReference type="Proteomes" id="UP000825890">
    <property type="component" value="Unassembled WGS sequence"/>
</dbReference>
<protein>
    <submittedName>
        <fullName evidence="2">Uncharacterized protein</fullName>
    </submittedName>
</protein>
<dbReference type="GeneID" id="68290935"/>
<name>A0A9P3CKF3_9PEZI</name>
<sequence length="191" mass="21531">MAQRTSSRLANERSGDDASALSGQTPPKKKAKKDQRSKQSDFLPSERPLATSSTTLKGAAKQKVPNKKLTFLDEIPGELRNEIYLLVARSSFSGENVNWLFNLLHSDPQIRREVLSMMKPEETEETDKTKGMGTKAVRPLKLGYNFSIKVSLNMPNKAFARKLERRLSVVPNRMQEAHEAQIVYMFNSFSA</sequence>
<dbReference type="RefSeq" id="XP_044656567.1">
    <property type="nucleotide sequence ID" value="XM_044800632.1"/>
</dbReference>
<gene>
    <name evidence="2" type="ORF">CKM354_000536000</name>
</gene>
<keyword evidence="3" id="KW-1185">Reference proteome</keyword>
<evidence type="ECO:0000313" key="2">
    <source>
        <dbReference type="EMBL" id="GIZ42080.1"/>
    </source>
</evidence>
<feature type="region of interest" description="Disordered" evidence="1">
    <location>
        <begin position="1"/>
        <end position="63"/>
    </location>
</feature>
<evidence type="ECO:0000256" key="1">
    <source>
        <dbReference type="SAM" id="MobiDB-lite"/>
    </source>
</evidence>
<reference evidence="2 3" key="1">
    <citation type="submission" date="2021-01" db="EMBL/GenBank/DDBJ databases">
        <title>Cercospora kikuchii MAFF 305040 whole genome shotgun sequence.</title>
        <authorList>
            <person name="Kashiwa T."/>
            <person name="Suzuki T."/>
        </authorList>
    </citation>
    <scope>NUCLEOTIDE SEQUENCE [LARGE SCALE GENOMIC DNA]</scope>
    <source>
        <strain evidence="2 3">MAFF 305040</strain>
    </source>
</reference>
<proteinExistence type="predicted"/>
<comment type="caution">
    <text evidence="2">The sequence shown here is derived from an EMBL/GenBank/DDBJ whole genome shotgun (WGS) entry which is preliminary data.</text>
</comment>
<evidence type="ECO:0000313" key="3">
    <source>
        <dbReference type="Proteomes" id="UP000825890"/>
    </source>
</evidence>
<dbReference type="AlphaFoldDB" id="A0A9P3CKF3"/>